<dbReference type="RefSeq" id="WP_058031406.1">
    <property type="nucleotide sequence ID" value="NZ_CP013187.1"/>
</dbReference>
<dbReference type="InterPro" id="IPR038268">
    <property type="entry name" value="RHH_sf"/>
</dbReference>
<dbReference type="OrthoDB" id="282744at2"/>
<dbReference type="STRING" id="161398.PP2015_3288"/>
<gene>
    <name evidence="2" type="ORF">PP2015_3288</name>
</gene>
<dbReference type="Proteomes" id="UP000061457">
    <property type="component" value="Chromosome I"/>
</dbReference>
<dbReference type="Gene3D" id="1.10.3990.20">
    <property type="entry name" value="protein bp1543"/>
    <property type="match status" value="1"/>
</dbReference>
<reference evidence="2 3" key="1">
    <citation type="submission" date="2015-11" db="EMBL/GenBank/DDBJ databases">
        <authorList>
            <person name="Zhang Y."/>
            <person name="Guo Z."/>
        </authorList>
    </citation>
    <scope>NUCLEOTIDE SEQUENCE [LARGE SCALE GENOMIC DNA]</scope>
    <source>
        <strain evidence="2 3">KCTC 12086</strain>
    </source>
</reference>
<dbReference type="AlphaFoldDB" id="A0A0S2K6M0"/>
<dbReference type="KEGG" id="pphe:PP2015_3288"/>
<name>A0A0S2K6M0_9GAMM</name>
<dbReference type="EMBL" id="CP013187">
    <property type="protein sequence ID" value="ALO43765.1"/>
    <property type="molecule type" value="Genomic_DNA"/>
</dbReference>
<dbReference type="Pfam" id="PF13467">
    <property type="entry name" value="RHH_4"/>
    <property type="match status" value="1"/>
</dbReference>
<protein>
    <submittedName>
        <fullName evidence="2">Intracellular proteinase I</fullName>
    </submittedName>
</protein>
<evidence type="ECO:0000259" key="1">
    <source>
        <dbReference type="Pfam" id="PF13467"/>
    </source>
</evidence>
<organism evidence="2 3">
    <name type="scientific">Pseudoalteromonas phenolica</name>
    <dbReference type="NCBI Taxonomy" id="161398"/>
    <lineage>
        <taxon>Bacteria</taxon>
        <taxon>Pseudomonadati</taxon>
        <taxon>Pseudomonadota</taxon>
        <taxon>Gammaproteobacteria</taxon>
        <taxon>Alteromonadales</taxon>
        <taxon>Pseudoalteromonadaceae</taxon>
        <taxon>Pseudoalteromonas</taxon>
    </lineage>
</organism>
<feature type="domain" description="Ribbon-helix-helix" evidence="1">
    <location>
        <begin position="16"/>
        <end position="83"/>
    </location>
</feature>
<evidence type="ECO:0000313" key="2">
    <source>
        <dbReference type="EMBL" id="ALO43765.1"/>
    </source>
</evidence>
<accession>A0A0S2K6M0</accession>
<dbReference type="PATRIC" id="fig|161398.10.peg.3351"/>
<sequence length="130" mass="14915">MCQLFIGANQDCWKNITRSLRIDGVTTSIRLEHFFWRVLEEIAFRDDLSVGQLITRLYHESLDADHDIGNFTSFLRVCCGRYLSLAADGEITRDALDPLVEVNAEKLLEREKTAAEKRKARFAKSDSNPH</sequence>
<evidence type="ECO:0000313" key="3">
    <source>
        <dbReference type="Proteomes" id="UP000061457"/>
    </source>
</evidence>
<proteinExistence type="predicted"/>
<keyword evidence="3" id="KW-1185">Reference proteome</keyword>
<dbReference type="InterPro" id="IPR027373">
    <property type="entry name" value="RHH_dom"/>
</dbReference>